<keyword evidence="3" id="KW-0597">Phosphoprotein</keyword>
<organism evidence="12 13">
    <name type="scientific">Desmophyllum pertusum</name>
    <dbReference type="NCBI Taxonomy" id="174260"/>
    <lineage>
        <taxon>Eukaryota</taxon>
        <taxon>Metazoa</taxon>
        <taxon>Cnidaria</taxon>
        <taxon>Anthozoa</taxon>
        <taxon>Hexacorallia</taxon>
        <taxon>Scleractinia</taxon>
        <taxon>Caryophylliina</taxon>
        <taxon>Caryophylliidae</taxon>
        <taxon>Desmophyllum</taxon>
    </lineage>
</organism>
<proteinExistence type="inferred from homology"/>
<dbReference type="Gene3D" id="3.40.720.10">
    <property type="entry name" value="Alkaline Phosphatase, subunit A"/>
    <property type="match status" value="1"/>
</dbReference>
<dbReference type="InterPro" id="IPR017850">
    <property type="entry name" value="Alkaline_phosphatase_core_sf"/>
</dbReference>
<gene>
    <name evidence="12" type="ORF">OS493_009779</name>
</gene>
<evidence type="ECO:0000256" key="11">
    <source>
        <dbReference type="RuleBase" id="RU003947"/>
    </source>
</evidence>
<keyword evidence="7 9" id="KW-0460">Magnesium</keyword>
<feature type="binding site" evidence="9">
    <location>
        <position position="88"/>
    </location>
    <ligand>
        <name>Mg(2+)</name>
        <dbReference type="ChEBI" id="CHEBI:18420"/>
    </ligand>
</feature>
<dbReference type="PANTHER" id="PTHR11596:SF5">
    <property type="entry name" value="ALKALINE PHOSPHATASE"/>
    <property type="match status" value="1"/>
</dbReference>
<dbReference type="GO" id="GO:0046872">
    <property type="term" value="F:metal ion binding"/>
    <property type="evidence" value="ECO:0007669"/>
    <property type="project" value="UniProtKB-KW"/>
</dbReference>
<comment type="cofactor">
    <cofactor evidence="9">
        <name>Zn(2+)</name>
        <dbReference type="ChEBI" id="CHEBI:29105"/>
    </cofactor>
    <text evidence="9">Binds 2 Zn(2+) ions.</text>
</comment>
<comment type="similarity">
    <text evidence="1 10">Belongs to the alkaline phosphatase family.</text>
</comment>
<feature type="binding site" evidence="9">
    <location>
        <position position="88"/>
    </location>
    <ligand>
        <name>Zn(2+)</name>
        <dbReference type="ChEBI" id="CHEBI:29105"/>
        <label>2</label>
    </ligand>
</feature>
<dbReference type="EMBL" id="MU827305">
    <property type="protein sequence ID" value="KAJ7363617.1"/>
    <property type="molecule type" value="Genomic_DNA"/>
</dbReference>
<dbReference type="Proteomes" id="UP001163046">
    <property type="component" value="Unassembled WGS sequence"/>
</dbReference>
<dbReference type="Pfam" id="PF00245">
    <property type="entry name" value="Alk_phosphatase"/>
    <property type="match status" value="1"/>
</dbReference>
<accession>A0A9W9YR86</accession>
<evidence type="ECO:0000256" key="6">
    <source>
        <dbReference type="ARBA" id="ARBA00022833"/>
    </source>
</evidence>
<evidence type="ECO:0000256" key="10">
    <source>
        <dbReference type="RuleBase" id="RU003946"/>
    </source>
</evidence>
<evidence type="ECO:0000256" key="7">
    <source>
        <dbReference type="ARBA" id="ARBA00022842"/>
    </source>
</evidence>
<evidence type="ECO:0000256" key="2">
    <source>
        <dbReference type="ARBA" id="ARBA00012647"/>
    </source>
</evidence>
<keyword evidence="4 9" id="KW-0479">Metal-binding</keyword>
<dbReference type="InterPro" id="IPR018299">
    <property type="entry name" value="Alkaline_phosphatase_AS"/>
</dbReference>
<dbReference type="PRINTS" id="PR00113">
    <property type="entry name" value="ALKPHPHTASE"/>
</dbReference>
<feature type="binding site" evidence="9">
    <location>
        <position position="202"/>
    </location>
    <ligand>
        <name>Mg(2+)</name>
        <dbReference type="ChEBI" id="CHEBI:18420"/>
    </ligand>
</feature>
<dbReference type="PANTHER" id="PTHR11596">
    <property type="entry name" value="ALKALINE PHOSPHATASE"/>
    <property type="match status" value="1"/>
</dbReference>
<evidence type="ECO:0000256" key="9">
    <source>
        <dbReference type="PIRSR" id="PIRSR601952-2"/>
    </source>
</evidence>
<keyword evidence="6 9" id="KW-0862">Zinc</keyword>
<dbReference type="SMART" id="SM00098">
    <property type="entry name" value="alkPPc"/>
    <property type="match status" value="1"/>
</dbReference>
<evidence type="ECO:0000313" key="12">
    <source>
        <dbReference type="EMBL" id="KAJ7363617.1"/>
    </source>
</evidence>
<dbReference type="GO" id="GO:0004035">
    <property type="term" value="F:alkaline phosphatase activity"/>
    <property type="evidence" value="ECO:0007669"/>
    <property type="project" value="UniProtKB-EC"/>
</dbReference>
<evidence type="ECO:0000256" key="3">
    <source>
        <dbReference type="ARBA" id="ARBA00022553"/>
    </source>
</evidence>
<comment type="catalytic activity">
    <reaction evidence="11">
        <text>a phosphate monoester + H2O = an alcohol + phosphate</text>
        <dbReference type="Rhea" id="RHEA:15017"/>
        <dbReference type="ChEBI" id="CHEBI:15377"/>
        <dbReference type="ChEBI" id="CHEBI:30879"/>
        <dbReference type="ChEBI" id="CHEBI:43474"/>
        <dbReference type="ChEBI" id="CHEBI:67140"/>
        <dbReference type="EC" id="3.1.3.1"/>
    </reaction>
</comment>
<reference evidence="12" key="1">
    <citation type="submission" date="2023-01" db="EMBL/GenBank/DDBJ databases">
        <title>Genome assembly of the deep-sea coral Lophelia pertusa.</title>
        <authorList>
            <person name="Herrera S."/>
            <person name="Cordes E."/>
        </authorList>
    </citation>
    <scope>NUCLEOTIDE SEQUENCE</scope>
    <source>
        <strain evidence="12">USNM1676648</strain>
        <tissue evidence="12">Polyp</tissue>
    </source>
</reference>
<dbReference type="PROSITE" id="PS00123">
    <property type="entry name" value="ALKALINE_PHOSPHATASE"/>
    <property type="match status" value="1"/>
</dbReference>
<keyword evidence="5 11" id="KW-0378">Hydrolase</keyword>
<dbReference type="SUPFAM" id="SSF53649">
    <property type="entry name" value="Alkaline phosphatase-like"/>
    <property type="match status" value="1"/>
</dbReference>
<name>A0A9W9YR86_9CNID</name>
<evidence type="ECO:0000256" key="1">
    <source>
        <dbReference type="ARBA" id="ARBA00005984"/>
    </source>
</evidence>
<keyword evidence="13" id="KW-1185">Reference proteome</keyword>
<feature type="active site" description="Phosphoserine intermediate" evidence="8">
    <location>
        <position position="138"/>
    </location>
</feature>
<sequence>MVYSSTKRNGFLLIAIAVAVAITVTLVISLSNPKESSRSARKSGPSITVPSNQANNQWFRDGVKLVKEKLKRKPITHTAKNTILFLGDGMSITTVTAARILAGQMMNQSGEENVLSWEHFPWTALSKTYNVNQQVPDSAGTATAYLDGVKTNGGLVGVDENVKLGYCSTLHEHNKVISILTLAEQAGMSTGFVTTARATHATPSCLYAHSPDRGWESDRDVMREAKDDASNCTDIALQLLEYPYGDGIEVIFAGGRREFTPNNETDPEYPAYKGERLDGRNLIQEWVDKHPNSQYVWNKTGFDQIDVEKVDHVIGWLLTT</sequence>
<dbReference type="InterPro" id="IPR001952">
    <property type="entry name" value="Alkaline_phosphatase"/>
</dbReference>
<dbReference type="CDD" id="cd16012">
    <property type="entry name" value="ALP"/>
    <property type="match status" value="1"/>
</dbReference>
<comment type="caution">
    <text evidence="12">The sequence shown here is derived from an EMBL/GenBank/DDBJ whole genome shotgun (WGS) entry which is preliminary data.</text>
</comment>
<comment type="cofactor">
    <cofactor evidence="9">
        <name>Mg(2+)</name>
        <dbReference type="ChEBI" id="CHEBI:18420"/>
    </cofactor>
    <text evidence="9">Binds 1 Mg(2+) ion.</text>
</comment>
<evidence type="ECO:0000256" key="4">
    <source>
        <dbReference type="ARBA" id="ARBA00022723"/>
    </source>
</evidence>
<dbReference type="EC" id="3.1.3.1" evidence="2 11"/>
<dbReference type="AlphaFoldDB" id="A0A9W9YR86"/>
<protein>
    <recommendedName>
        <fullName evidence="2 11">Alkaline phosphatase</fullName>
        <ecNumber evidence="2 11">3.1.3.1</ecNumber>
    </recommendedName>
</protein>
<dbReference type="OrthoDB" id="5818554at2759"/>
<evidence type="ECO:0000256" key="8">
    <source>
        <dbReference type="PIRSR" id="PIRSR601952-1"/>
    </source>
</evidence>
<evidence type="ECO:0000313" key="13">
    <source>
        <dbReference type="Proteomes" id="UP001163046"/>
    </source>
</evidence>
<feature type="binding site" evidence="9">
    <location>
        <position position="200"/>
    </location>
    <ligand>
        <name>Mg(2+)</name>
        <dbReference type="ChEBI" id="CHEBI:18420"/>
    </ligand>
</feature>
<evidence type="ECO:0000256" key="5">
    <source>
        <dbReference type="ARBA" id="ARBA00022801"/>
    </source>
</evidence>